<gene>
    <name evidence="2" type="primary">ubiE_2</name>
    <name evidence="2" type="ORF">DSM104635_01182</name>
</gene>
<dbReference type="InterPro" id="IPR013216">
    <property type="entry name" value="Methyltransf_11"/>
</dbReference>
<dbReference type="Gene3D" id="3.40.50.150">
    <property type="entry name" value="Vaccinia Virus protein VP39"/>
    <property type="match status" value="1"/>
</dbReference>
<dbReference type="GO" id="GO:0043770">
    <property type="term" value="F:demethylmenaquinone methyltransferase activity"/>
    <property type="evidence" value="ECO:0007669"/>
    <property type="project" value="UniProtKB-EC"/>
</dbReference>
<keyword evidence="2" id="KW-0808">Transferase</keyword>
<keyword evidence="3" id="KW-1185">Reference proteome</keyword>
<reference evidence="3" key="1">
    <citation type="submission" date="2019-12" db="EMBL/GenBank/DDBJ databases">
        <title>Complete genome of Terracaulis silvestris 0127_4.</title>
        <authorList>
            <person name="Vieira S."/>
            <person name="Riedel T."/>
            <person name="Sproer C."/>
            <person name="Pascual J."/>
            <person name="Boedeker C."/>
            <person name="Overmann J."/>
        </authorList>
    </citation>
    <scope>NUCLEOTIDE SEQUENCE [LARGE SCALE GENOMIC DNA]</scope>
    <source>
        <strain evidence="3">0127_4</strain>
    </source>
</reference>
<keyword evidence="2" id="KW-0489">Methyltransferase</keyword>
<organism evidence="2 3">
    <name type="scientific">Terricaulis silvestris</name>
    <dbReference type="NCBI Taxonomy" id="2686094"/>
    <lineage>
        <taxon>Bacteria</taxon>
        <taxon>Pseudomonadati</taxon>
        <taxon>Pseudomonadota</taxon>
        <taxon>Alphaproteobacteria</taxon>
        <taxon>Caulobacterales</taxon>
        <taxon>Caulobacteraceae</taxon>
        <taxon>Terricaulis</taxon>
    </lineage>
</organism>
<proteinExistence type="predicted"/>
<dbReference type="PANTHER" id="PTHR42912">
    <property type="entry name" value="METHYLTRANSFERASE"/>
    <property type="match status" value="1"/>
</dbReference>
<dbReference type="PANTHER" id="PTHR42912:SF93">
    <property type="entry name" value="N6-ADENOSINE-METHYLTRANSFERASE TMT1A"/>
    <property type="match status" value="1"/>
</dbReference>
<dbReference type="GO" id="GO:0008757">
    <property type="term" value="F:S-adenosylmethionine-dependent methyltransferase activity"/>
    <property type="evidence" value="ECO:0007669"/>
    <property type="project" value="InterPro"/>
</dbReference>
<accession>A0A6I6MN43</accession>
<dbReference type="InterPro" id="IPR029063">
    <property type="entry name" value="SAM-dependent_MTases_sf"/>
</dbReference>
<dbReference type="GO" id="GO:0032259">
    <property type="term" value="P:methylation"/>
    <property type="evidence" value="ECO:0007669"/>
    <property type="project" value="UniProtKB-KW"/>
</dbReference>
<dbReference type="CDD" id="cd02440">
    <property type="entry name" value="AdoMet_MTases"/>
    <property type="match status" value="1"/>
</dbReference>
<dbReference type="InterPro" id="IPR050508">
    <property type="entry name" value="Methyltransf_Superfamily"/>
</dbReference>
<protein>
    <submittedName>
        <fullName evidence="2">Demethylmenaquinone methyltransferase</fullName>
        <ecNumber evidence="2">2.1.1.163</ecNumber>
    </submittedName>
</protein>
<dbReference type="KEGG" id="tsv:DSM104635_01182"/>
<dbReference type="RefSeq" id="WP_158765312.1">
    <property type="nucleotide sequence ID" value="NZ_CP047045.1"/>
</dbReference>
<evidence type="ECO:0000313" key="3">
    <source>
        <dbReference type="Proteomes" id="UP000431269"/>
    </source>
</evidence>
<sequence>MTTPAAAQFVGDIPRFYDQHLGPIIFQGYAEDLARRAASLAPSDVLEIAAGTGISTAALRQALPPATNITATDLNAAMLEIAQTKISAGNVRFQTADAMALPFADAAFDLVVIQFGVMFFPDRPAAYAEARRVLKPGGTLLFNAWGSMQSNPFGEIAHRDAERFLPDNPPKFYLTPFGYSDSAQVRADLLAGGFREVDHAVVQFSRDVPDWRHFATGAIYGNPMIVDIRAGGVNPDDMVEAIAGELEERFGKAPSRMPLEAHVYAAKKR</sequence>
<dbReference type="Pfam" id="PF08241">
    <property type="entry name" value="Methyltransf_11"/>
    <property type="match status" value="1"/>
</dbReference>
<dbReference type="SUPFAM" id="SSF53335">
    <property type="entry name" value="S-adenosyl-L-methionine-dependent methyltransferases"/>
    <property type="match status" value="1"/>
</dbReference>
<dbReference type="Proteomes" id="UP000431269">
    <property type="component" value="Chromosome"/>
</dbReference>
<dbReference type="AlphaFoldDB" id="A0A6I6MN43"/>
<evidence type="ECO:0000259" key="1">
    <source>
        <dbReference type="Pfam" id="PF08241"/>
    </source>
</evidence>
<dbReference type="EMBL" id="CP047045">
    <property type="protein sequence ID" value="QGZ94364.1"/>
    <property type="molecule type" value="Genomic_DNA"/>
</dbReference>
<evidence type="ECO:0000313" key="2">
    <source>
        <dbReference type="EMBL" id="QGZ94364.1"/>
    </source>
</evidence>
<name>A0A6I6MN43_9CAUL</name>
<feature type="domain" description="Methyltransferase type 11" evidence="1">
    <location>
        <begin position="46"/>
        <end position="142"/>
    </location>
</feature>
<dbReference type="EC" id="2.1.1.163" evidence="2"/>